<evidence type="ECO:0000313" key="3">
    <source>
        <dbReference type="Proteomes" id="UP001442468"/>
    </source>
</evidence>
<dbReference type="PANTHER" id="PTHR33121:SF70">
    <property type="entry name" value="SIGNALING PROTEIN YKOW"/>
    <property type="match status" value="1"/>
</dbReference>
<evidence type="ECO:0000259" key="1">
    <source>
        <dbReference type="PROSITE" id="PS50883"/>
    </source>
</evidence>
<keyword evidence="3" id="KW-1185">Reference proteome</keyword>
<name>A0ABV1NCN4_9GAMM</name>
<dbReference type="InterPro" id="IPR050706">
    <property type="entry name" value="Cyclic-di-GMP_PDE-like"/>
</dbReference>
<accession>A0ABV1NCN4</accession>
<dbReference type="PANTHER" id="PTHR33121">
    <property type="entry name" value="CYCLIC DI-GMP PHOSPHODIESTERASE PDEF"/>
    <property type="match status" value="1"/>
</dbReference>
<dbReference type="Gene3D" id="3.20.20.450">
    <property type="entry name" value="EAL domain"/>
    <property type="match status" value="1"/>
</dbReference>
<dbReference type="Proteomes" id="UP001442468">
    <property type="component" value="Unassembled WGS sequence"/>
</dbReference>
<proteinExistence type="predicted"/>
<dbReference type="SMART" id="SM00052">
    <property type="entry name" value="EAL"/>
    <property type="match status" value="1"/>
</dbReference>
<dbReference type="CDD" id="cd01948">
    <property type="entry name" value="EAL"/>
    <property type="match status" value="1"/>
</dbReference>
<protein>
    <submittedName>
        <fullName evidence="2">EAL domain-containing protein</fullName>
    </submittedName>
</protein>
<dbReference type="PROSITE" id="PS50883">
    <property type="entry name" value="EAL"/>
    <property type="match status" value="1"/>
</dbReference>
<dbReference type="InterPro" id="IPR035919">
    <property type="entry name" value="EAL_sf"/>
</dbReference>
<comment type="caution">
    <text evidence="2">The sequence shown here is derived from an EMBL/GenBank/DDBJ whole genome shotgun (WGS) entry which is preliminary data.</text>
</comment>
<gene>
    <name evidence="2" type="ORF">ABE960_04645</name>
</gene>
<reference evidence="2 3" key="1">
    <citation type="submission" date="2024-05" db="EMBL/GenBank/DDBJ databases">
        <title>Halomonas sp. SSM6 16S ribosomal RNA gene Genome sequencing and assembly.</title>
        <authorList>
            <person name="Yook S."/>
        </authorList>
    </citation>
    <scope>NUCLEOTIDE SEQUENCE [LARGE SCALE GENOMIC DNA]</scope>
    <source>
        <strain evidence="2 3">SSM6</strain>
    </source>
</reference>
<evidence type="ECO:0000313" key="2">
    <source>
        <dbReference type="EMBL" id="MEQ6916812.1"/>
    </source>
</evidence>
<dbReference type="EMBL" id="JBEGCJ010000002">
    <property type="protein sequence ID" value="MEQ6916812.1"/>
    <property type="molecule type" value="Genomic_DNA"/>
</dbReference>
<feature type="domain" description="EAL" evidence="1">
    <location>
        <begin position="1"/>
        <end position="186"/>
    </location>
</feature>
<dbReference type="Pfam" id="PF00563">
    <property type="entry name" value="EAL"/>
    <property type="match status" value="1"/>
</dbReference>
<dbReference type="InterPro" id="IPR001633">
    <property type="entry name" value="EAL_dom"/>
</dbReference>
<dbReference type="SUPFAM" id="SSF141868">
    <property type="entry name" value="EAL domain-like"/>
    <property type="match status" value="1"/>
</dbReference>
<sequence>MGFDTSRQAVKQAEQWQQAGVSLTIGVNLTAMQIQQPNFIEKLRSRLGQLPAGSIELDIIESSALDDIQHVSDIITICKALVVRVALDDVGTGYSSLIHLLRLPAQVLKIDRSFVSDMLVSVDDLAMLRAIIALEGAFRCEVVAEGVETQAQGECLLDLGCDLAQGFGIARPMPAESIPQWVNSWQPPQSWLGRKR</sequence>
<organism evidence="2 3">
    <name type="scientific">Halomonas aquatica</name>
    <dbReference type="NCBI Taxonomy" id="3151123"/>
    <lineage>
        <taxon>Bacteria</taxon>
        <taxon>Pseudomonadati</taxon>
        <taxon>Pseudomonadota</taxon>
        <taxon>Gammaproteobacteria</taxon>
        <taxon>Oceanospirillales</taxon>
        <taxon>Halomonadaceae</taxon>
        <taxon>Halomonas</taxon>
    </lineage>
</organism>